<proteinExistence type="inferred from homology"/>
<evidence type="ECO:0000256" key="5">
    <source>
        <dbReference type="ARBA" id="ARBA00023014"/>
    </source>
</evidence>
<evidence type="ECO:0000313" key="9">
    <source>
        <dbReference type="Proteomes" id="UP000198771"/>
    </source>
</evidence>
<keyword evidence="9" id="KW-1185">Reference proteome</keyword>
<dbReference type="STRING" id="617002.SAMN05660653_01007"/>
<accession>A0A1G6BK95</accession>
<dbReference type="PROSITE" id="PS01215">
    <property type="entry name" value="MRP"/>
    <property type="match status" value="1"/>
</dbReference>
<evidence type="ECO:0000256" key="2">
    <source>
        <dbReference type="ARBA" id="ARBA00022741"/>
    </source>
</evidence>
<dbReference type="GO" id="GO:0005829">
    <property type="term" value="C:cytosol"/>
    <property type="evidence" value="ECO:0007669"/>
    <property type="project" value="TreeGrafter"/>
</dbReference>
<dbReference type="EMBL" id="FMXO01000005">
    <property type="protein sequence ID" value="SDB21060.1"/>
    <property type="molecule type" value="Genomic_DNA"/>
</dbReference>
<dbReference type="GO" id="GO:0051536">
    <property type="term" value="F:iron-sulfur cluster binding"/>
    <property type="evidence" value="ECO:0007669"/>
    <property type="project" value="UniProtKB-UniRule"/>
</dbReference>
<keyword evidence="2 6" id="KW-0547">Nucleotide-binding</keyword>
<dbReference type="OrthoDB" id="9809679at2"/>
<evidence type="ECO:0000256" key="6">
    <source>
        <dbReference type="HAMAP-Rule" id="MF_02040"/>
    </source>
</evidence>
<keyword evidence="4 6" id="KW-0408">Iron</keyword>
<dbReference type="GO" id="GO:0140663">
    <property type="term" value="F:ATP-dependent FeS chaperone activity"/>
    <property type="evidence" value="ECO:0007669"/>
    <property type="project" value="InterPro"/>
</dbReference>
<dbReference type="Gene3D" id="3.40.50.300">
    <property type="entry name" value="P-loop containing nucleotide triphosphate hydrolases"/>
    <property type="match status" value="1"/>
</dbReference>
<dbReference type="Pfam" id="PF10609">
    <property type="entry name" value="ParA"/>
    <property type="match status" value="1"/>
</dbReference>
<comment type="subunit">
    <text evidence="6">Homodimer.</text>
</comment>
<dbReference type="InterPro" id="IPR000808">
    <property type="entry name" value="Mrp-like_CS"/>
</dbReference>
<dbReference type="GO" id="GO:0046872">
    <property type="term" value="F:metal ion binding"/>
    <property type="evidence" value="ECO:0007669"/>
    <property type="project" value="UniProtKB-KW"/>
</dbReference>
<dbReference type="GO" id="GO:0005524">
    <property type="term" value="F:ATP binding"/>
    <property type="evidence" value="ECO:0007669"/>
    <property type="project" value="UniProtKB-UniRule"/>
</dbReference>
<evidence type="ECO:0000256" key="1">
    <source>
        <dbReference type="ARBA" id="ARBA00022723"/>
    </source>
</evidence>
<keyword evidence="3 6" id="KW-0067">ATP-binding</keyword>
<dbReference type="InterPro" id="IPR019591">
    <property type="entry name" value="Mrp/NBP35_ATP-bd"/>
</dbReference>
<sequence>MTKSSDTKNESSCSSCPSQQKGRRSAAAAVQDQLIKSTLDNIRFKLFVMSGKGGVGKSSIAVNLAAALSLKGYRVGLLDVDIHGPSVPHLLGLTGTLESKRGSLVSPIQYSERLFVVSMESILKDPDQAVLWRGPMKTAAIRQFIADVDWGSLDFLVVDSPPGTGDEPMTVLKTIPEALSIVVTTPQEISLADVRKAINFLQYAHANILGIVENMSGLICPHCTGRIELFKTGGGKALAEKYGLEFLGAIPLDPAAVVAGDLGKPVVMLDEDTPAKQALLDLADSVIRTSENSLEATAGKLKKEDQ</sequence>
<evidence type="ECO:0000313" key="8">
    <source>
        <dbReference type="EMBL" id="SDB21060.1"/>
    </source>
</evidence>
<gene>
    <name evidence="8" type="ORF">SAMN05660653_01007</name>
</gene>
<comment type="similarity">
    <text evidence="6">Belongs to the Mrp/NBP35 ATP-binding proteins family.</text>
</comment>
<dbReference type="InterPro" id="IPR027417">
    <property type="entry name" value="P-loop_NTPase"/>
</dbReference>
<dbReference type="HAMAP" id="MF_02040">
    <property type="entry name" value="Mrp_NBP35"/>
    <property type="match status" value="1"/>
</dbReference>
<keyword evidence="6" id="KW-0378">Hydrolase</keyword>
<dbReference type="AlphaFoldDB" id="A0A1G6BK95"/>
<keyword evidence="5 6" id="KW-0411">Iron-sulfur</keyword>
<dbReference type="CDD" id="cd02037">
    <property type="entry name" value="Mrp_NBP35"/>
    <property type="match status" value="1"/>
</dbReference>
<feature type="binding site" evidence="6">
    <location>
        <begin position="51"/>
        <end position="58"/>
    </location>
    <ligand>
        <name>ATP</name>
        <dbReference type="ChEBI" id="CHEBI:30616"/>
    </ligand>
</feature>
<dbReference type="PANTHER" id="PTHR23264">
    <property type="entry name" value="NUCLEOTIDE-BINDING PROTEIN NBP35 YEAST -RELATED"/>
    <property type="match status" value="1"/>
</dbReference>
<comment type="function">
    <text evidence="6">Binds and transfers iron-sulfur (Fe-S) clusters to target apoproteins. Can hydrolyze ATP.</text>
</comment>
<evidence type="ECO:0000256" key="3">
    <source>
        <dbReference type="ARBA" id="ARBA00022840"/>
    </source>
</evidence>
<reference evidence="8 9" key="1">
    <citation type="submission" date="2016-10" db="EMBL/GenBank/DDBJ databases">
        <authorList>
            <person name="de Groot N.N."/>
        </authorList>
    </citation>
    <scope>NUCLEOTIDE SEQUENCE [LARGE SCALE GENOMIC DNA]</scope>
    <source>
        <strain evidence="8 9">ASO4-2</strain>
    </source>
</reference>
<dbReference type="FunFam" id="3.40.50.300:FF:001119">
    <property type="entry name" value="Iron-sulfur cluster carrier protein"/>
    <property type="match status" value="1"/>
</dbReference>
<dbReference type="PANTHER" id="PTHR23264:SF19">
    <property type="entry name" value="CYTOSOLIC FE-S CLUSTER ASSEMBLY FACTOR NUBP2"/>
    <property type="match status" value="1"/>
</dbReference>
<evidence type="ECO:0000256" key="4">
    <source>
        <dbReference type="ARBA" id="ARBA00023004"/>
    </source>
</evidence>
<feature type="compositionally biased region" description="Polar residues" evidence="7">
    <location>
        <begin position="10"/>
        <end position="20"/>
    </location>
</feature>
<dbReference type="RefSeq" id="WP_092118085.1">
    <property type="nucleotide sequence ID" value="NZ_FMXO01000005.1"/>
</dbReference>
<feature type="region of interest" description="Disordered" evidence="7">
    <location>
        <begin position="1"/>
        <end position="22"/>
    </location>
</feature>
<name>A0A1G6BK95_9BACT</name>
<dbReference type="GO" id="GO:0016887">
    <property type="term" value="F:ATP hydrolysis activity"/>
    <property type="evidence" value="ECO:0007669"/>
    <property type="project" value="UniProtKB-UniRule"/>
</dbReference>
<dbReference type="SUPFAM" id="SSF52540">
    <property type="entry name" value="P-loop containing nucleoside triphosphate hydrolases"/>
    <property type="match status" value="1"/>
</dbReference>
<protein>
    <recommendedName>
        <fullName evidence="6">Iron-sulfur cluster carrier protein</fullName>
    </recommendedName>
</protein>
<dbReference type="InterPro" id="IPR033756">
    <property type="entry name" value="YlxH/NBP35"/>
</dbReference>
<dbReference type="GO" id="GO:0016226">
    <property type="term" value="P:iron-sulfur cluster assembly"/>
    <property type="evidence" value="ECO:0007669"/>
    <property type="project" value="InterPro"/>
</dbReference>
<organism evidence="8 9">
    <name type="scientific">Desulfonatronum thiosulfatophilum</name>
    <dbReference type="NCBI Taxonomy" id="617002"/>
    <lineage>
        <taxon>Bacteria</taxon>
        <taxon>Pseudomonadati</taxon>
        <taxon>Thermodesulfobacteriota</taxon>
        <taxon>Desulfovibrionia</taxon>
        <taxon>Desulfovibrionales</taxon>
        <taxon>Desulfonatronaceae</taxon>
        <taxon>Desulfonatronum</taxon>
    </lineage>
</organism>
<keyword evidence="1 6" id="KW-0479">Metal-binding</keyword>
<evidence type="ECO:0000256" key="7">
    <source>
        <dbReference type="SAM" id="MobiDB-lite"/>
    </source>
</evidence>
<dbReference type="Proteomes" id="UP000198771">
    <property type="component" value="Unassembled WGS sequence"/>
</dbReference>